<evidence type="ECO:0000256" key="1">
    <source>
        <dbReference type="SAM" id="SignalP"/>
    </source>
</evidence>
<name>A0A1Y0L549_TATCI</name>
<dbReference type="EMBL" id="CP015579">
    <property type="protein sequence ID" value="ARU93164.1"/>
    <property type="molecule type" value="Genomic_DNA"/>
</dbReference>
<feature type="signal peptide" evidence="1">
    <location>
        <begin position="1"/>
        <end position="21"/>
    </location>
</feature>
<evidence type="ECO:0000313" key="2">
    <source>
        <dbReference type="EMBL" id="ARU93164.1"/>
    </source>
</evidence>
<reference evidence="4 5" key="1">
    <citation type="submission" date="2016-05" db="EMBL/GenBank/DDBJ databases">
        <title>Complete genome sequence of two 2,5-diketo-D-glunonic acid producing strain Tatumella citrea.</title>
        <authorList>
            <person name="Duan C."/>
            <person name="Yang J."/>
            <person name="Yang S."/>
        </authorList>
    </citation>
    <scope>NUCLEOTIDE SEQUENCE [LARGE SCALE GENOMIC DNA]</scope>
    <source>
        <strain evidence="3 4">ATCC 39140</strain>
        <strain evidence="2 5">DSM 13699</strain>
    </source>
</reference>
<dbReference type="Proteomes" id="UP000195729">
    <property type="component" value="Chromosome"/>
</dbReference>
<dbReference type="AlphaFoldDB" id="A0A1Y0L549"/>
<dbReference type="Proteomes" id="UP000195814">
    <property type="component" value="Chromosome"/>
</dbReference>
<keyword evidence="4" id="KW-1185">Reference proteome</keyword>
<feature type="chain" id="PRO_5012801668" evidence="1">
    <location>
        <begin position="22"/>
        <end position="133"/>
    </location>
</feature>
<gene>
    <name evidence="2" type="ORF">A7K98_04750</name>
    <name evidence="3" type="ORF">A7K99_04750</name>
</gene>
<evidence type="ECO:0000313" key="5">
    <source>
        <dbReference type="Proteomes" id="UP000195814"/>
    </source>
</evidence>
<organism evidence="2 5">
    <name type="scientific">Tatumella citrea</name>
    <name type="common">Pantoea citrea</name>
    <dbReference type="NCBI Taxonomy" id="53336"/>
    <lineage>
        <taxon>Bacteria</taxon>
        <taxon>Pseudomonadati</taxon>
        <taxon>Pseudomonadota</taxon>
        <taxon>Gammaproteobacteria</taxon>
        <taxon>Enterobacterales</taxon>
        <taxon>Erwiniaceae</taxon>
        <taxon>Tatumella</taxon>
    </lineage>
</organism>
<keyword evidence="1" id="KW-0732">Signal</keyword>
<evidence type="ECO:0000313" key="4">
    <source>
        <dbReference type="Proteomes" id="UP000195729"/>
    </source>
</evidence>
<dbReference type="KEGG" id="tci:A7K98_04750"/>
<protein>
    <submittedName>
        <fullName evidence="2">Uncharacterized protein</fullName>
    </submittedName>
</protein>
<accession>A0A1Y0L549</accession>
<dbReference type="EMBL" id="CP015581">
    <property type="protein sequence ID" value="ARU97203.1"/>
    <property type="molecule type" value="Genomic_DNA"/>
</dbReference>
<dbReference type="RefSeq" id="WP_087487551.1">
    <property type="nucleotide sequence ID" value="NZ_CP015579.1"/>
</dbReference>
<sequence length="133" mass="14634">MKRCFHALLIAGCCVTLAAAAAGKRAVRTSSAESRPQAIIFIDSNTPADNRISREINHQLYLSPTLARQLDVILIDINPSGFSLSGAARFLKDPSGVWVEKYRPAGIPELFCLQGTRRQSYKLTTAEDIRKCL</sequence>
<evidence type="ECO:0000313" key="3">
    <source>
        <dbReference type="EMBL" id="ARU97203.1"/>
    </source>
</evidence>
<dbReference type="OrthoDB" id="6556067at2"/>
<proteinExistence type="predicted"/>